<name>A0ABD3SQ12_9STRA</name>
<keyword evidence="6" id="KW-0732">Signal</keyword>
<dbReference type="EMBL" id="JALLPB020000016">
    <property type="protein sequence ID" value="KAL3826685.1"/>
    <property type="molecule type" value="Genomic_DNA"/>
</dbReference>
<evidence type="ECO:0000256" key="2">
    <source>
        <dbReference type="ARBA" id="ARBA00022692"/>
    </source>
</evidence>
<feature type="signal peptide" evidence="6">
    <location>
        <begin position="1"/>
        <end position="21"/>
    </location>
</feature>
<evidence type="ECO:0000256" key="6">
    <source>
        <dbReference type="SAM" id="SignalP"/>
    </source>
</evidence>
<evidence type="ECO:0000313" key="8">
    <source>
        <dbReference type="Proteomes" id="UP001530377"/>
    </source>
</evidence>
<accession>A0ABD3SQ12</accession>
<keyword evidence="3 4" id="KW-0472">Membrane</keyword>
<dbReference type="SUPFAM" id="SSF103506">
    <property type="entry name" value="Mitochondrial carrier"/>
    <property type="match status" value="1"/>
</dbReference>
<evidence type="ECO:0000256" key="1">
    <source>
        <dbReference type="ARBA" id="ARBA00004141"/>
    </source>
</evidence>
<evidence type="ECO:0000256" key="4">
    <source>
        <dbReference type="PROSITE-ProRule" id="PRU00282"/>
    </source>
</evidence>
<protein>
    <recommendedName>
        <fullName evidence="9">Mitochondrial carrier protein</fullName>
    </recommendedName>
</protein>
<dbReference type="PANTHER" id="PTHR47567">
    <property type="entry name" value="MITOCHONDRIAL SUBSTRATE/SOLUTE CARRIER"/>
    <property type="match status" value="1"/>
</dbReference>
<feature type="chain" id="PRO_5044890270" description="Mitochondrial carrier protein" evidence="6">
    <location>
        <begin position="22"/>
        <end position="432"/>
    </location>
</feature>
<dbReference type="PROSITE" id="PS50920">
    <property type="entry name" value="SOLCAR"/>
    <property type="match status" value="1"/>
</dbReference>
<dbReference type="InterPro" id="IPR018108">
    <property type="entry name" value="MCP_transmembrane"/>
</dbReference>
<dbReference type="GO" id="GO:0016020">
    <property type="term" value="C:membrane"/>
    <property type="evidence" value="ECO:0007669"/>
    <property type="project" value="UniProtKB-SubCell"/>
</dbReference>
<dbReference type="InterPro" id="IPR023395">
    <property type="entry name" value="MCP_dom_sf"/>
</dbReference>
<dbReference type="PANTHER" id="PTHR47567:SF1">
    <property type="entry name" value="NAD-DEPENDENT EPIMERASE_DEHYDRATASE DOMAIN-CONTAINING PROTEIN"/>
    <property type="match status" value="1"/>
</dbReference>
<keyword evidence="2 4" id="KW-0812">Transmembrane</keyword>
<reference evidence="7 8" key="1">
    <citation type="submission" date="2024-10" db="EMBL/GenBank/DDBJ databases">
        <title>Updated reference genomes for cyclostephanoid diatoms.</title>
        <authorList>
            <person name="Roberts W.R."/>
            <person name="Alverson A.J."/>
        </authorList>
    </citation>
    <scope>NUCLEOTIDE SEQUENCE [LARGE SCALE GENOMIC DNA]</scope>
    <source>
        <strain evidence="7 8">AJA228-03</strain>
    </source>
</reference>
<dbReference type="Gene3D" id="1.50.40.10">
    <property type="entry name" value="Mitochondrial carrier domain"/>
    <property type="match status" value="1"/>
</dbReference>
<comment type="similarity">
    <text evidence="5">Belongs to the mitochondrial carrier (TC 2.A.29) family.</text>
</comment>
<dbReference type="Pfam" id="PF00153">
    <property type="entry name" value="Mito_carr"/>
    <property type="match status" value="2"/>
</dbReference>
<keyword evidence="8" id="KW-1185">Reference proteome</keyword>
<comment type="subcellular location">
    <subcellularLocation>
        <location evidence="1">Membrane</location>
        <topology evidence="1">Multi-pass membrane protein</topology>
    </subcellularLocation>
</comment>
<evidence type="ECO:0008006" key="9">
    <source>
        <dbReference type="Google" id="ProtNLM"/>
    </source>
</evidence>
<evidence type="ECO:0000256" key="3">
    <source>
        <dbReference type="ARBA" id="ARBA00023136"/>
    </source>
</evidence>
<evidence type="ECO:0000313" key="7">
    <source>
        <dbReference type="EMBL" id="KAL3826685.1"/>
    </source>
</evidence>
<organism evidence="7 8">
    <name type="scientific">Cyclostephanos tholiformis</name>
    <dbReference type="NCBI Taxonomy" id="382380"/>
    <lineage>
        <taxon>Eukaryota</taxon>
        <taxon>Sar</taxon>
        <taxon>Stramenopiles</taxon>
        <taxon>Ochrophyta</taxon>
        <taxon>Bacillariophyta</taxon>
        <taxon>Coscinodiscophyceae</taxon>
        <taxon>Thalassiosirophycidae</taxon>
        <taxon>Stephanodiscales</taxon>
        <taxon>Stephanodiscaceae</taxon>
        <taxon>Cyclostephanos</taxon>
    </lineage>
</organism>
<sequence>MSRSRLAVVLFFTVHVQLIDGLSVGSARNIIASTNKYEKDLMWIPRPKNNDAVGIPGGVDRRAFFLSAVCAALILAAPENADAAAEASQDPMIHEPASSVDVSMTTSSVYTDSSSSAVEAIDVRAIIERAAKKAMGGGKAGAAAAVVQVFSLMWLRTTMNYQYRFGGTLSSSLKKLYEEGGIPRLYQGLSFALIQVRSRNHIPRIFYRCMPVSSPEILSKGPLTRFGDTAANVGILALLESIPETASLPIPIKTAAGSISAGLWRIVLMPIDTSKTVLQVEGSDGLNRLKERVLERGPAPLYQGALASAAATTAGHFPWFTTYNFLNEKIPQIAKEDDILLFLVRSAVLGLSASSVSDVVSNSLRVIKTTKQTASLGGDGKNEISYKEAIALIIQNDGVLGLLGRGLQTRLLTNAIQGALFSVLWKYFQMNM</sequence>
<comment type="caution">
    <text evidence="7">The sequence shown here is derived from an EMBL/GenBank/DDBJ whole genome shotgun (WGS) entry which is preliminary data.</text>
</comment>
<dbReference type="Proteomes" id="UP001530377">
    <property type="component" value="Unassembled WGS sequence"/>
</dbReference>
<evidence type="ECO:0000256" key="5">
    <source>
        <dbReference type="RuleBase" id="RU000488"/>
    </source>
</evidence>
<feature type="repeat" description="Solcar" evidence="4">
    <location>
        <begin position="248"/>
        <end position="329"/>
    </location>
</feature>
<dbReference type="AlphaFoldDB" id="A0ABD3SQ12"/>
<gene>
    <name evidence="7" type="ORF">ACHAXA_001208</name>
</gene>
<proteinExistence type="inferred from homology"/>
<keyword evidence="5" id="KW-0813">Transport</keyword>